<evidence type="ECO:0000313" key="1">
    <source>
        <dbReference type="EMBL" id="OLN28025.1"/>
    </source>
</evidence>
<gene>
    <name evidence="1" type="ORF">DSOL_4282</name>
</gene>
<dbReference type="STRING" id="1888891.DSOL_4282"/>
<organism evidence="1 2">
    <name type="scientific">Desulfosporosinus metallidurans</name>
    <dbReference type="NCBI Taxonomy" id="1888891"/>
    <lineage>
        <taxon>Bacteria</taxon>
        <taxon>Bacillati</taxon>
        <taxon>Bacillota</taxon>
        <taxon>Clostridia</taxon>
        <taxon>Eubacteriales</taxon>
        <taxon>Desulfitobacteriaceae</taxon>
        <taxon>Desulfosporosinus</taxon>
    </lineage>
</organism>
<dbReference type="Proteomes" id="UP000186102">
    <property type="component" value="Unassembled WGS sequence"/>
</dbReference>
<reference evidence="1 2" key="1">
    <citation type="submission" date="2016-09" db="EMBL/GenBank/DDBJ databases">
        <title>Complete genome of Desulfosporosinus sp. OL.</title>
        <authorList>
            <person name="Mardanov A."/>
            <person name="Beletsky A."/>
            <person name="Panova A."/>
            <person name="Karnachuk O."/>
            <person name="Ravin N."/>
        </authorList>
    </citation>
    <scope>NUCLEOTIDE SEQUENCE [LARGE SCALE GENOMIC DNA]</scope>
    <source>
        <strain evidence="1 2">OL</strain>
    </source>
</reference>
<accession>A0A1Q8QL19</accession>
<dbReference type="EMBL" id="MLBF01000048">
    <property type="protein sequence ID" value="OLN28025.1"/>
    <property type="molecule type" value="Genomic_DNA"/>
</dbReference>
<evidence type="ECO:0000313" key="2">
    <source>
        <dbReference type="Proteomes" id="UP000186102"/>
    </source>
</evidence>
<dbReference type="AlphaFoldDB" id="A0A1Q8QL19"/>
<name>A0A1Q8QL19_9FIRM</name>
<keyword evidence="2" id="KW-1185">Reference proteome</keyword>
<proteinExistence type="predicted"/>
<comment type="caution">
    <text evidence="1">The sequence shown here is derived from an EMBL/GenBank/DDBJ whole genome shotgun (WGS) entry which is preliminary data.</text>
</comment>
<protein>
    <submittedName>
        <fullName evidence="1">Uncharacterized protein</fullName>
    </submittedName>
</protein>
<sequence length="39" mass="4294">MLNCKVQMGARQSQHSGAEVILQAVHALADYINKNVKNL</sequence>